<dbReference type="Pfam" id="PF12732">
    <property type="entry name" value="YtxH"/>
    <property type="match status" value="1"/>
</dbReference>
<feature type="compositionally biased region" description="Low complexity" evidence="1">
    <location>
        <begin position="146"/>
        <end position="164"/>
    </location>
</feature>
<dbReference type="RefSeq" id="WP_003564042.1">
    <property type="nucleotide sequence ID" value="NZ_BAYM01000376.1"/>
</dbReference>
<dbReference type="EMBL" id="BAYM01000376">
    <property type="protein sequence ID" value="GAN37793.1"/>
    <property type="molecule type" value="Genomic_DNA"/>
</dbReference>
<name>A0A0C9QH49_LACPA</name>
<dbReference type="Proteomes" id="UP000032552">
    <property type="component" value="Unassembled WGS sequence"/>
</dbReference>
<dbReference type="AlphaFoldDB" id="A0A0C9QH49"/>
<protein>
    <recommendedName>
        <fullName evidence="5">Gas vesicle protein</fullName>
    </recommendedName>
</protein>
<feature type="chain" id="PRO_5038987896" description="Gas vesicle protein" evidence="2">
    <location>
        <begin position="21"/>
        <end position="175"/>
    </location>
</feature>
<dbReference type="InterPro" id="IPR024623">
    <property type="entry name" value="YtxH"/>
</dbReference>
<accession>A0A0C9QH49</accession>
<comment type="caution">
    <text evidence="3">The sequence shown here is derived from an EMBL/GenBank/DDBJ whole genome shotgun (WGS) entry which is preliminary data.</text>
</comment>
<evidence type="ECO:0008006" key="5">
    <source>
        <dbReference type="Google" id="ProtNLM"/>
    </source>
</evidence>
<reference evidence="4" key="1">
    <citation type="submission" date="2014-05" db="EMBL/GenBank/DDBJ databases">
        <title>Whole genome sequencing of Lactobacillus casei NRIC0644.</title>
        <authorList>
            <person name="Atarashi H."/>
            <person name="Yoshida Y."/>
            <person name="Fujimura S."/>
            <person name="Tanaka N."/>
            <person name="Shiwa Y."/>
            <person name="Yoshikawa H."/>
            <person name="Okada S."/>
            <person name="Nakagawa J."/>
        </authorList>
    </citation>
    <scope>NUCLEOTIDE SEQUENCE [LARGE SCALE GENOMIC DNA]</scope>
    <source>
        <strain evidence="4">NRIC0644</strain>
    </source>
</reference>
<organism evidence="3 4">
    <name type="scientific">Lacticaseibacillus paracasei NRIC 0644</name>
    <dbReference type="NCBI Taxonomy" id="1435038"/>
    <lineage>
        <taxon>Bacteria</taxon>
        <taxon>Bacillati</taxon>
        <taxon>Bacillota</taxon>
        <taxon>Bacilli</taxon>
        <taxon>Lactobacillales</taxon>
        <taxon>Lactobacillaceae</taxon>
        <taxon>Lacticaseibacillus</taxon>
    </lineage>
</organism>
<evidence type="ECO:0000313" key="4">
    <source>
        <dbReference type="Proteomes" id="UP000032552"/>
    </source>
</evidence>
<evidence type="ECO:0000313" key="3">
    <source>
        <dbReference type="EMBL" id="GAN37793.1"/>
    </source>
</evidence>
<keyword evidence="2" id="KW-0732">Signal</keyword>
<proteinExistence type="predicted"/>
<dbReference type="GeneID" id="57089418"/>
<sequence>MAKKGHFLLGFVFGAASALATTYLLTPQTSDELKRRVKHASEDLADRAVDYFDYAKEASADWKQSATDFVDELKRKGDDADGSKALANYDAATEQLRDQLNTATDTDSSADFDDIVLDGKSAFAQAKDDDEGSDTRTDEVPEPVEPEAVAPASTDTAPASSVAPDEPQASATNDK</sequence>
<feature type="signal peptide" evidence="2">
    <location>
        <begin position="1"/>
        <end position="20"/>
    </location>
</feature>
<gene>
    <name evidence="3" type="ORF">LC0644_2382</name>
</gene>
<feature type="region of interest" description="Disordered" evidence="1">
    <location>
        <begin position="121"/>
        <end position="175"/>
    </location>
</feature>
<evidence type="ECO:0000256" key="2">
    <source>
        <dbReference type="SAM" id="SignalP"/>
    </source>
</evidence>
<evidence type="ECO:0000256" key="1">
    <source>
        <dbReference type="SAM" id="MobiDB-lite"/>
    </source>
</evidence>